<dbReference type="RefSeq" id="WP_048899994.1">
    <property type="nucleotide sequence ID" value="NZ_AP024852.1"/>
</dbReference>
<dbReference type="CDD" id="cd00503">
    <property type="entry name" value="Frataxin"/>
    <property type="match status" value="1"/>
</dbReference>
<protein>
    <recommendedName>
        <fullName evidence="4">Iron-sulfur cluster assembly protein CyaY</fullName>
    </recommendedName>
</protein>
<dbReference type="Pfam" id="PF01491">
    <property type="entry name" value="Frataxin_Cyay"/>
    <property type="match status" value="1"/>
</dbReference>
<reference evidence="5 6" key="1">
    <citation type="submission" date="2018-01" db="EMBL/GenBank/DDBJ databases">
        <title>Whole genome sequencing of Histamine producing bacteria.</title>
        <authorList>
            <person name="Butler K."/>
        </authorList>
    </citation>
    <scope>NUCLEOTIDE SEQUENCE [LARGE SCALE GENOMIC DNA]</scope>
    <source>
        <strain evidence="5 6">DSM 24669</strain>
    </source>
</reference>
<dbReference type="AlphaFoldDB" id="A0A0J8V834"/>
<dbReference type="InterPro" id="IPR020895">
    <property type="entry name" value="Frataxin_CS"/>
</dbReference>
<evidence type="ECO:0000256" key="3">
    <source>
        <dbReference type="ARBA" id="ARBA00023004"/>
    </source>
</evidence>
<keyword evidence="6" id="KW-1185">Reference proteome</keyword>
<dbReference type="NCBIfam" id="TIGR03421">
    <property type="entry name" value="FeS_CyaY"/>
    <property type="match status" value="1"/>
</dbReference>
<dbReference type="HAMAP" id="MF_00142">
    <property type="entry name" value="CyaY"/>
    <property type="match status" value="1"/>
</dbReference>
<dbReference type="GO" id="GO:0008198">
    <property type="term" value="F:ferrous iron binding"/>
    <property type="evidence" value="ECO:0007669"/>
    <property type="project" value="TreeGrafter"/>
</dbReference>
<dbReference type="SMART" id="SM01219">
    <property type="entry name" value="Frataxin_Cyay"/>
    <property type="match status" value="1"/>
</dbReference>
<evidence type="ECO:0000256" key="1">
    <source>
        <dbReference type="ARBA" id="ARBA00008183"/>
    </source>
</evidence>
<dbReference type="PANTHER" id="PTHR16821">
    <property type="entry name" value="FRATAXIN"/>
    <property type="match status" value="1"/>
</dbReference>
<dbReference type="OrthoDB" id="285675at2"/>
<dbReference type="PROSITE" id="PS50810">
    <property type="entry name" value="FRATAXIN_2"/>
    <property type="match status" value="1"/>
</dbReference>
<gene>
    <name evidence="4" type="primary">cyaY</name>
    <name evidence="5" type="ORF">C9I94_22345</name>
</gene>
<dbReference type="SUPFAM" id="SSF55387">
    <property type="entry name" value="Frataxin/Nqo15-like"/>
    <property type="match status" value="1"/>
</dbReference>
<dbReference type="PANTHER" id="PTHR16821:SF2">
    <property type="entry name" value="FRATAXIN, MITOCHONDRIAL"/>
    <property type="match status" value="1"/>
</dbReference>
<evidence type="ECO:0000256" key="2">
    <source>
        <dbReference type="ARBA" id="ARBA00022723"/>
    </source>
</evidence>
<dbReference type="EMBL" id="PYLZ01000017">
    <property type="protein sequence ID" value="PSW20394.1"/>
    <property type="molecule type" value="Genomic_DNA"/>
</dbReference>
<evidence type="ECO:0000256" key="4">
    <source>
        <dbReference type="HAMAP-Rule" id="MF_00142"/>
    </source>
</evidence>
<dbReference type="PROSITE" id="PS01344">
    <property type="entry name" value="FRATAXIN_1"/>
    <property type="match status" value="1"/>
</dbReference>
<dbReference type="GO" id="GO:0008199">
    <property type="term" value="F:ferric iron binding"/>
    <property type="evidence" value="ECO:0007669"/>
    <property type="project" value="InterPro"/>
</dbReference>
<organism evidence="5 6">
    <name type="scientific">Photobacterium swingsii</name>
    <dbReference type="NCBI Taxonomy" id="680026"/>
    <lineage>
        <taxon>Bacteria</taxon>
        <taxon>Pseudomonadati</taxon>
        <taxon>Pseudomonadota</taxon>
        <taxon>Gammaproteobacteria</taxon>
        <taxon>Vibrionales</taxon>
        <taxon>Vibrionaceae</taxon>
        <taxon>Photobacterium</taxon>
    </lineage>
</organism>
<dbReference type="Proteomes" id="UP000240481">
    <property type="component" value="Unassembled WGS sequence"/>
</dbReference>
<dbReference type="InterPro" id="IPR002908">
    <property type="entry name" value="Frataxin/CyaY"/>
</dbReference>
<dbReference type="GO" id="GO:0005829">
    <property type="term" value="C:cytosol"/>
    <property type="evidence" value="ECO:0007669"/>
    <property type="project" value="TreeGrafter"/>
</dbReference>
<sequence length="103" mass="11725">MNDTEFHNLADLALQALEDGIDESGADIEPETTGNVLTLEFENRSQIVINRQEPLHELWLASKSGGYHFKFDGTEWRCTRSGEEFFALVKRECSLHAGEPVEW</sequence>
<comment type="caution">
    <text evidence="5">The sequence shown here is derived from an EMBL/GenBank/DDBJ whole genome shotgun (WGS) entry which is preliminary data.</text>
</comment>
<comment type="function">
    <text evidence="4">Involved in iron-sulfur (Fe-S) cluster assembly. May act as a regulator of Fe-S biogenesis.</text>
</comment>
<dbReference type="STRING" id="680026.AB733_17825"/>
<evidence type="ECO:0000313" key="5">
    <source>
        <dbReference type="EMBL" id="PSW20394.1"/>
    </source>
</evidence>
<keyword evidence="2 4" id="KW-0479">Metal-binding</keyword>
<accession>A0A0J8V834</accession>
<proteinExistence type="inferred from homology"/>
<name>A0A0J8V834_9GAMM</name>
<keyword evidence="3 4" id="KW-0408">Iron</keyword>
<comment type="similarity">
    <text evidence="1 4">Belongs to the frataxin family.</text>
</comment>
<evidence type="ECO:0000313" key="6">
    <source>
        <dbReference type="Proteomes" id="UP000240481"/>
    </source>
</evidence>
<dbReference type="InterPro" id="IPR036524">
    <property type="entry name" value="Frataxin/CyaY_sf"/>
</dbReference>
<dbReference type="InterPro" id="IPR047584">
    <property type="entry name" value="CyaY"/>
</dbReference>
<dbReference type="Gene3D" id="3.30.920.10">
    <property type="entry name" value="Frataxin/CyaY"/>
    <property type="match status" value="1"/>
</dbReference>
<dbReference type="GO" id="GO:0016226">
    <property type="term" value="P:iron-sulfur cluster assembly"/>
    <property type="evidence" value="ECO:0007669"/>
    <property type="project" value="UniProtKB-UniRule"/>
</dbReference>